<name>A0A164JAC5_9CRUS</name>
<evidence type="ECO:0000313" key="1">
    <source>
        <dbReference type="EMBL" id="KZS02146.1"/>
    </source>
</evidence>
<proteinExistence type="predicted"/>
<feature type="non-terminal residue" evidence="1">
    <location>
        <position position="68"/>
    </location>
</feature>
<dbReference type="EMBL" id="LRGB01005188">
    <property type="protein sequence ID" value="KZS02146.1"/>
    <property type="molecule type" value="Genomic_DNA"/>
</dbReference>
<protein>
    <submittedName>
        <fullName evidence="1">Uncharacterized protein</fullName>
    </submittedName>
</protein>
<evidence type="ECO:0000313" key="2">
    <source>
        <dbReference type="Proteomes" id="UP000076858"/>
    </source>
</evidence>
<comment type="caution">
    <text evidence="1">The sequence shown here is derived from an EMBL/GenBank/DDBJ whole genome shotgun (WGS) entry which is preliminary data.</text>
</comment>
<reference evidence="1 2" key="1">
    <citation type="submission" date="2016-03" db="EMBL/GenBank/DDBJ databases">
        <title>EvidentialGene: Evidence-directed Construction of Genes on Genomes.</title>
        <authorList>
            <person name="Gilbert D.G."/>
            <person name="Choi J.-H."/>
            <person name="Mockaitis K."/>
            <person name="Colbourne J."/>
            <person name="Pfrender M."/>
        </authorList>
    </citation>
    <scope>NUCLEOTIDE SEQUENCE [LARGE SCALE GENOMIC DNA]</scope>
    <source>
        <strain evidence="1 2">Xinb3</strain>
        <tissue evidence="1">Complete organism</tissue>
    </source>
</reference>
<accession>A0A164JAC5</accession>
<feature type="non-terminal residue" evidence="1">
    <location>
        <position position="1"/>
    </location>
</feature>
<sequence length="68" mass="7893">YLTPTTVLQMGENICVSVDTAFLPPTQIQLSFVYKVLVQQYQMLQLLQHQQCPHQGQVQLQINKIFLF</sequence>
<keyword evidence="2" id="KW-1185">Reference proteome</keyword>
<dbReference type="Proteomes" id="UP000076858">
    <property type="component" value="Unassembled WGS sequence"/>
</dbReference>
<dbReference type="AlphaFoldDB" id="A0A164JAC5"/>
<organism evidence="1 2">
    <name type="scientific">Daphnia magna</name>
    <dbReference type="NCBI Taxonomy" id="35525"/>
    <lineage>
        <taxon>Eukaryota</taxon>
        <taxon>Metazoa</taxon>
        <taxon>Ecdysozoa</taxon>
        <taxon>Arthropoda</taxon>
        <taxon>Crustacea</taxon>
        <taxon>Branchiopoda</taxon>
        <taxon>Diplostraca</taxon>
        <taxon>Cladocera</taxon>
        <taxon>Anomopoda</taxon>
        <taxon>Daphniidae</taxon>
        <taxon>Daphnia</taxon>
    </lineage>
</organism>
<gene>
    <name evidence="1" type="ORF">APZ42_000929</name>
</gene>